<keyword evidence="2" id="KW-0378">Hydrolase</keyword>
<proteinExistence type="predicted"/>
<dbReference type="eggNOG" id="ENOG502QW46">
    <property type="taxonomic scope" value="Eukaryota"/>
</dbReference>
<keyword evidence="3" id="KW-1185">Reference proteome</keyword>
<dbReference type="KEGG" id="tmn:UCRPA7_2498"/>
<keyword evidence="1" id="KW-0732">Signal</keyword>
<organism evidence="2 3">
    <name type="scientific">Phaeoacremonium minimum (strain UCR-PA7)</name>
    <name type="common">Esca disease fungus</name>
    <name type="synonym">Togninia minima</name>
    <dbReference type="NCBI Taxonomy" id="1286976"/>
    <lineage>
        <taxon>Eukaryota</taxon>
        <taxon>Fungi</taxon>
        <taxon>Dikarya</taxon>
        <taxon>Ascomycota</taxon>
        <taxon>Pezizomycotina</taxon>
        <taxon>Sordariomycetes</taxon>
        <taxon>Sordariomycetidae</taxon>
        <taxon>Togniniales</taxon>
        <taxon>Togniniaceae</taxon>
        <taxon>Phaeoacremonium</taxon>
    </lineage>
</organism>
<accession>R8BRL5</accession>
<evidence type="ECO:0000313" key="2">
    <source>
        <dbReference type="EMBL" id="EOO02023.1"/>
    </source>
</evidence>
<evidence type="ECO:0000256" key="1">
    <source>
        <dbReference type="SAM" id="SignalP"/>
    </source>
</evidence>
<dbReference type="PANTHER" id="PTHR38792">
    <property type="entry name" value="BNR/ASP-BOX REPEAT DOMAIN PROTEIN (AFU_ORTHOLOGUE AFUA_7G06430)-RELATED"/>
    <property type="match status" value="1"/>
</dbReference>
<dbReference type="EMBL" id="KB932935">
    <property type="protein sequence ID" value="EOO02023.1"/>
    <property type="molecule type" value="Genomic_DNA"/>
</dbReference>
<dbReference type="HOGENOM" id="CLU_036301_0_1_1"/>
<name>R8BRL5_PHAM7</name>
<feature type="chain" id="PRO_5004463001" evidence="1">
    <location>
        <begin position="20"/>
        <end position="382"/>
    </location>
</feature>
<dbReference type="PANTHER" id="PTHR38792:SF3">
    <property type="entry name" value="BNR_ASP-BOX REPEAT DOMAIN PROTEIN (AFU_ORTHOLOGUE AFUA_7G06430)-RELATED"/>
    <property type="match status" value="1"/>
</dbReference>
<evidence type="ECO:0000313" key="3">
    <source>
        <dbReference type="Proteomes" id="UP000014074"/>
    </source>
</evidence>
<dbReference type="CDD" id="cd15482">
    <property type="entry name" value="Sialidase_non-viral"/>
    <property type="match status" value="1"/>
</dbReference>
<dbReference type="RefSeq" id="XP_007913293.1">
    <property type="nucleotide sequence ID" value="XM_007915102.1"/>
</dbReference>
<protein>
    <submittedName>
        <fullName evidence="2">Putative glycoside hydrolase family 93 protein</fullName>
    </submittedName>
</protein>
<sequence>MLFTSLLAGLTLAASAVEAFPHRPHEIRTFSNKVIFVPPTNYTDPRVLYARTAELQDGTLLATWENYSPEPPPVYFPIFESKDSGLSWKEISKVTDQGYGWGLRYQPFLYELPIPFGGFPAGTVLLAGSSIPTDLSKTQIDLYASTDKGHTWKFVSHVAAGGRAVPNNGETPVWEPFLMIYKDLMVMYYSDQRDPAHGQKLVHQTSKDLRNWGAVVDDVAYAEYTARPGMTTVTKLPNGKYIMTYEYGGGPGYSSYTFPVYYRIAANPLEFNSAPGHAIVAKDGTAPIGSPYITWSSEGGKDGTIIVSDGSHSDIFVNRALGADNQWEKYSTPQPVAYTRHLRVFSEDPNRLLIMGAGHLPPSTTNNVSLSVVDLKKTIHLT</sequence>
<reference evidence="3" key="1">
    <citation type="journal article" date="2013" name="Genome Announc.">
        <title>Draft genome sequence of the ascomycete Phaeoacremonium aleophilum strain UCR-PA7, a causal agent of the esca disease complex in grapevines.</title>
        <authorList>
            <person name="Blanco-Ulate B."/>
            <person name="Rolshausen P."/>
            <person name="Cantu D."/>
        </authorList>
    </citation>
    <scope>NUCLEOTIDE SEQUENCE [LARGE SCALE GENOMIC DNA]</scope>
    <source>
        <strain evidence="3">UCR-PA7</strain>
    </source>
</reference>
<dbReference type="AlphaFoldDB" id="R8BRL5"/>
<dbReference type="GO" id="GO:0016787">
    <property type="term" value="F:hydrolase activity"/>
    <property type="evidence" value="ECO:0007669"/>
    <property type="project" value="UniProtKB-KW"/>
</dbReference>
<dbReference type="Gene3D" id="2.120.10.10">
    <property type="match status" value="1"/>
</dbReference>
<feature type="signal peptide" evidence="1">
    <location>
        <begin position="1"/>
        <end position="19"/>
    </location>
</feature>
<dbReference type="SUPFAM" id="SSF110296">
    <property type="entry name" value="Oligoxyloglucan reducing end-specific cellobiohydrolase"/>
    <property type="match status" value="1"/>
</dbReference>
<dbReference type="Proteomes" id="UP000014074">
    <property type="component" value="Unassembled WGS sequence"/>
</dbReference>
<dbReference type="OrthoDB" id="2130735at2759"/>
<dbReference type="GeneID" id="19322752"/>
<gene>
    <name evidence="2" type="ORF">UCRPA7_2498</name>
</gene>